<dbReference type="PANTHER" id="PTHR12482:SF5">
    <property type="entry name" value="DUF676 DOMAIN-CONTAINING PROTEIN"/>
    <property type="match status" value="1"/>
</dbReference>
<dbReference type="AlphaFoldDB" id="A0A1R2BUP9"/>
<comment type="caution">
    <text evidence="2">The sequence shown here is derived from an EMBL/GenBank/DDBJ whole genome shotgun (WGS) entry which is preliminary data.</text>
</comment>
<dbReference type="SUPFAM" id="SSF53474">
    <property type="entry name" value="alpha/beta-Hydrolases"/>
    <property type="match status" value="1"/>
</dbReference>
<keyword evidence="3" id="KW-1185">Reference proteome</keyword>
<dbReference type="EMBL" id="MPUH01000421">
    <property type="protein sequence ID" value="OMJ80490.1"/>
    <property type="molecule type" value="Genomic_DNA"/>
</dbReference>
<feature type="domain" description="DUF676" evidence="1">
    <location>
        <begin position="436"/>
        <end position="620"/>
    </location>
</feature>
<gene>
    <name evidence="2" type="ORF">SteCoe_19239</name>
</gene>
<dbReference type="InterPro" id="IPR044294">
    <property type="entry name" value="Lipase-like"/>
</dbReference>
<sequence length="699" mass="80134">MSVKANIEIVLHIGSLRAIDLLHQGLYILQFQIHSLTNKEKLPAFPYKLIHLQDSISEQKLFPGKISQNSFRTSALYLRHFDETVDINEICTFHTEIEILPNHNKSDLYCTCELLYAPLFIRAEEDILKIIEENTDLFTIKGRAEMTIFSPLSGMSAFSPIFFRNENYFELHCCFYVFVTEFKYRCSNVDEELIRLTTSGKKQAKKRKNYDDAGEVLFSKQNDVPNKEFLDIYEKLVVNIQFAYEKIRELCLRCTANLPCQDLTNTMPDYSIRLAKFYKAQQIKPTSELVLSKIEATEIIFSELFDISETLKCFLPTFVNLLQNASQTFFKHLLNSFNLAISNLWDQNIIYRNRYVDYYEDSYLSQSHSRHESLTLAHKACIFESFCTVPMVIQTNYFPGSDELPLLLIDSLSKSKNFICDKANNGWIKAIEKIEKSGHVVFLVHGFGGSAMDMRKIRSHLSVFNKSLTVVCAYSNEGKTNGDIRKMGKRFAKEVNVFASEYFSNDKLNKISFIGYSLGGIIIRAALPLLDQFYDKFGFFITLSSPHLGTLANSSYLVDAGIWVLRKLKKTISMKQLSMKDEKDIFQTYLYQLSNSNGIEFFKNVAFVSSLQDKYAPFDSTRVEVGAKAWKSSNGDVLGKMAVNILRKIQSSSLIRIDANFKFKGASFDRAIGRAAHIEMIENANLIDMILDACKTFFE</sequence>
<protein>
    <recommendedName>
        <fullName evidence="1">DUF676 domain-containing protein</fullName>
    </recommendedName>
</protein>
<dbReference type="Proteomes" id="UP000187209">
    <property type="component" value="Unassembled WGS sequence"/>
</dbReference>
<dbReference type="Gene3D" id="3.40.50.1820">
    <property type="entry name" value="alpha/beta hydrolase"/>
    <property type="match status" value="1"/>
</dbReference>
<dbReference type="InterPro" id="IPR007751">
    <property type="entry name" value="DUF676_lipase-like"/>
</dbReference>
<dbReference type="Pfam" id="PF05057">
    <property type="entry name" value="DUF676"/>
    <property type="match status" value="1"/>
</dbReference>
<proteinExistence type="predicted"/>
<organism evidence="2 3">
    <name type="scientific">Stentor coeruleus</name>
    <dbReference type="NCBI Taxonomy" id="5963"/>
    <lineage>
        <taxon>Eukaryota</taxon>
        <taxon>Sar</taxon>
        <taxon>Alveolata</taxon>
        <taxon>Ciliophora</taxon>
        <taxon>Postciliodesmatophora</taxon>
        <taxon>Heterotrichea</taxon>
        <taxon>Heterotrichida</taxon>
        <taxon>Stentoridae</taxon>
        <taxon>Stentor</taxon>
    </lineage>
</organism>
<evidence type="ECO:0000313" key="3">
    <source>
        <dbReference type="Proteomes" id="UP000187209"/>
    </source>
</evidence>
<dbReference type="OrthoDB" id="273452at2759"/>
<evidence type="ECO:0000313" key="2">
    <source>
        <dbReference type="EMBL" id="OMJ80490.1"/>
    </source>
</evidence>
<reference evidence="2 3" key="1">
    <citation type="submission" date="2016-11" db="EMBL/GenBank/DDBJ databases">
        <title>The macronuclear genome of Stentor coeruleus: a giant cell with tiny introns.</title>
        <authorList>
            <person name="Slabodnick M."/>
            <person name="Ruby J.G."/>
            <person name="Reiff S.B."/>
            <person name="Swart E.C."/>
            <person name="Gosai S."/>
            <person name="Prabakaran S."/>
            <person name="Witkowska E."/>
            <person name="Larue G.E."/>
            <person name="Fisher S."/>
            <person name="Freeman R.M."/>
            <person name="Gunawardena J."/>
            <person name="Chu W."/>
            <person name="Stover N.A."/>
            <person name="Gregory B.D."/>
            <person name="Nowacki M."/>
            <person name="Derisi J."/>
            <person name="Roy S.W."/>
            <person name="Marshall W.F."/>
            <person name="Sood P."/>
        </authorList>
    </citation>
    <scope>NUCLEOTIDE SEQUENCE [LARGE SCALE GENOMIC DNA]</scope>
    <source>
        <strain evidence="2">WM001</strain>
    </source>
</reference>
<evidence type="ECO:0000259" key="1">
    <source>
        <dbReference type="Pfam" id="PF05057"/>
    </source>
</evidence>
<accession>A0A1R2BUP9</accession>
<name>A0A1R2BUP9_9CILI</name>
<dbReference type="PANTHER" id="PTHR12482">
    <property type="entry name" value="LIPASE ROG1-RELATED-RELATED"/>
    <property type="match status" value="1"/>
</dbReference>
<dbReference type="InterPro" id="IPR029058">
    <property type="entry name" value="AB_hydrolase_fold"/>
</dbReference>